<feature type="compositionally biased region" description="Basic and acidic residues" evidence="1">
    <location>
        <begin position="813"/>
        <end position="822"/>
    </location>
</feature>
<feature type="compositionally biased region" description="Polar residues" evidence="1">
    <location>
        <begin position="855"/>
        <end position="894"/>
    </location>
</feature>
<feature type="compositionally biased region" description="Polar residues" evidence="1">
    <location>
        <begin position="527"/>
        <end position="549"/>
    </location>
</feature>
<gene>
    <name evidence="2" type="ORF">GOMPHAMPRED_002987</name>
</gene>
<feature type="compositionally biased region" description="Polar residues" evidence="1">
    <location>
        <begin position="120"/>
        <end position="134"/>
    </location>
</feature>
<name>A0A8H3EHZ7_9LECA</name>
<evidence type="ECO:0000256" key="1">
    <source>
        <dbReference type="SAM" id="MobiDB-lite"/>
    </source>
</evidence>
<dbReference type="PANTHER" id="PTHR15439">
    <property type="entry name" value="RETINOBLASTOMA-BINDING PROTEIN 6"/>
    <property type="match status" value="1"/>
</dbReference>
<protein>
    <recommendedName>
        <fullName evidence="4">RING-type domain-containing protein</fullName>
    </recommendedName>
</protein>
<dbReference type="GO" id="GO:0006511">
    <property type="term" value="P:ubiquitin-dependent protein catabolic process"/>
    <property type="evidence" value="ECO:0007669"/>
    <property type="project" value="TreeGrafter"/>
</dbReference>
<dbReference type="GO" id="GO:0016567">
    <property type="term" value="P:protein ubiquitination"/>
    <property type="evidence" value="ECO:0007669"/>
    <property type="project" value="InterPro"/>
</dbReference>
<dbReference type="Proteomes" id="UP000664169">
    <property type="component" value="Unassembled WGS sequence"/>
</dbReference>
<feature type="compositionally biased region" description="Basic and acidic residues" evidence="1">
    <location>
        <begin position="657"/>
        <end position="688"/>
    </location>
</feature>
<sequence>MPILSVPTDAELEELARTLETQEIPSKLRCGICDLLAFDTLRLPCCSTNICDKCYDGELGEECIICCHKPLDKTLCEPNKPMRITIKALLKRKFNDRAKKQNEVAKAQSVETVKQKSDTLETTAQESKSMSAETNGEVAMPSEDTQNAVPTDSPVVQTQSNEVLGANEIEDRGQIDVPTSPTDDDTEVEIITERAPDRESEDASHFSAHMPNSNFLQPNQFNQMNIANGINGMDQIQGMNGILPMDFASMMAAANSMMPMAGISNMMGLGMVPAMTQMFGGFDNSNMSMNGMNIGGMDNYQNQFNGGGNESWMNNNQGNFGNSAYMNGNFGGYSGYNNYNQMNEQAYANNDFYRGYGRQGFANRRGRRGYYNGGGFGRGGFNQGNNHYNHANQEQLYPQQGDQNISGNAGPDEFKTAASTQNHDEALQASFAPGGEHDFDEELGRPRLDAGQESFEQTSSNSMGVILKTAEPTKLPEDVANEARPDRDTHASGILNEPEKPAPEQVSEDTATTSNDLHPIQAFVSDEPQSQSTPLVDSNIPSGPASRSNIRAPLALGPGSVNSPTEPRGVGVVGAPTGPRALREGLPNTGRSGFRYGQVSKPIVASPVVSEHPQNSVVTESKHDTLSILSRNKSLSPERRPLTHRRSRPDDSNSPSREVEQNGYSEKHRERSRKYSEHQADHDSERPSRSSRHKHGDYSEDEDNSRRSKHRSRRHKDEDTDTDDREQRSTKRSHRSREDYEDNHHHHSSKRTRRHHDEDTSASSRKHHHDRSRSPEHRNSDKDRHNRRKEPQEEYSSRKHSRDDTEATPASIRDSEYPEEHPSSAYSKRRSSTYEAAEDSHHESKRSKHEHTLSRRSTTNSARDSSKPSTPLTASFPATKSATHRASNASNEPPRSTLLKQIPTGPRGGLPIGTTSRDCNQPQVRSLSEVKLTPTSTSNGKDPHTLEREARDRERLQREMQRRAFMDVNGGLASKRKGPSMASARRVTYRFEDEGGLDVRRGEREREAGRW</sequence>
<dbReference type="EMBL" id="CAJPDQ010000002">
    <property type="protein sequence ID" value="CAF9904918.1"/>
    <property type="molecule type" value="Genomic_DNA"/>
</dbReference>
<accession>A0A8H3EHZ7</accession>
<feature type="compositionally biased region" description="Polar residues" evidence="1">
    <location>
        <begin position="913"/>
        <end position="926"/>
    </location>
</feature>
<feature type="compositionally biased region" description="Basic and acidic residues" evidence="1">
    <location>
        <begin position="474"/>
        <end position="490"/>
    </location>
</feature>
<dbReference type="CDD" id="cd16620">
    <property type="entry name" value="vRING-HC-C4C4_RBBP6"/>
    <property type="match status" value="1"/>
</dbReference>
<organism evidence="2 3">
    <name type="scientific">Gomphillus americanus</name>
    <dbReference type="NCBI Taxonomy" id="1940652"/>
    <lineage>
        <taxon>Eukaryota</taxon>
        <taxon>Fungi</taxon>
        <taxon>Dikarya</taxon>
        <taxon>Ascomycota</taxon>
        <taxon>Pezizomycotina</taxon>
        <taxon>Lecanoromycetes</taxon>
        <taxon>OSLEUM clade</taxon>
        <taxon>Ostropomycetidae</taxon>
        <taxon>Ostropales</taxon>
        <taxon>Graphidaceae</taxon>
        <taxon>Gomphilloideae</taxon>
        <taxon>Gomphillus</taxon>
    </lineage>
</organism>
<feature type="region of interest" description="Disordered" evidence="1">
    <location>
        <begin position="400"/>
        <end position="420"/>
    </location>
</feature>
<feature type="compositionally biased region" description="Basic and acidic residues" evidence="1">
    <location>
        <begin position="941"/>
        <end position="965"/>
    </location>
</feature>
<comment type="caution">
    <text evidence="2">The sequence shown here is derived from an EMBL/GenBank/DDBJ whole genome shotgun (WGS) entry which is preliminary data.</text>
</comment>
<evidence type="ECO:0000313" key="2">
    <source>
        <dbReference type="EMBL" id="CAF9904918.1"/>
    </source>
</evidence>
<feature type="compositionally biased region" description="Basic residues" evidence="1">
    <location>
        <begin position="745"/>
        <end position="754"/>
    </location>
</feature>
<evidence type="ECO:0000313" key="3">
    <source>
        <dbReference type="Proteomes" id="UP000664169"/>
    </source>
</evidence>
<dbReference type="OrthoDB" id="106784at2759"/>
<reference evidence="2" key="1">
    <citation type="submission" date="2021-03" db="EMBL/GenBank/DDBJ databases">
        <authorList>
            <person name="Tagirdzhanova G."/>
        </authorList>
    </citation>
    <scope>NUCLEOTIDE SEQUENCE</scope>
</reference>
<dbReference type="PANTHER" id="PTHR15439:SF0">
    <property type="entry name" value="CELL DIVISION CYCLE AND APOPTOSIS REGULATOR PROTEIN 1-RELATED"/>
    <property type="match status" value="1"/>
</dbReference>
<keyword evidence="3" id="KW-1185">Reference proteome</keyword>
<dbReference type="GO" id="GO:0005634">
    <property type="term" value="C:nucleus"/>
    <property type="evidence" value="ECO:0007669"/>
    <property type="project" value="TreeGrafter"/>
</dbReference>
<feature type="region of interest" description="Disordered" evidence="1">
    <location>
        <begin position="100"/>
        <end position="135"/>
    </location>
</feature>
<dbReference type="GO" id="GO:0006397">
    <property type="term" value="P:mRNA processing"/>
    <property type="evidence" value="ECO:0007669"/>
    <property type="project" value="InterPro"/>
</dbReference>
<feature type="compositionally biased region" description="Basic and acidic residues" evidence="1">
    <location>
        <begin position="772"/>
        <end position="805"/>
    </location>
</feature>
<dbReference type="InterPro" id="IPR033489">
    <property type="entry name" value="RBBP6"/>
</dbReference>
<feature type="region of interest" description="Disordered" evidence="1">
    <location>
        <begin position="470"/>
        <end position="512"/>
    </location>
</feature>
<feature type="region of interest" description="Disordered" evidence="1">
    <location>
        <begin position="526"/>
        <end position="987"/>
    </location>
</feature>
<evidence type="ECO:0008006" key="4">
    <source>
        <dbReference type="Google" id="ProtNLM"/>
    </source>
</evidence>
<dbReference type="AlphaFoldDB" id="A0A8H3EHZ7"/>
<dbReference type="GO" id="GO:0061630">
    <property type="term" value="F:ubiquitin protein ligase activity"/>
    <property type="evidence" value="ECO:0007669"/>
    <property type="project" value="InterPro"/>
</dbReference>
<proteinExistence type="predicted"/>